<comment type="caution">
    <text evidence="12">Lacks conserved residue(s) required for the propagation of feature annotation.</text>
</comment>
<feature type="transmembrane region" description="Helical" evidence="12">
    <location>
        <begin position="54"/>
        <end position="78"/>
    </location>
</feature>
<name>A0AAD5VQS0_9AGAR</name>
<comment type="caution">
    <text evidence="13">The sequence shown here is derived from an EMBL/GenBank/DDBJ whole genome shotgun (WGS) entry which is preliminary data.</text>
</comment>
<dbReference type="Pfam" id="PF04188">
    <property type="entry name" value="Mannosyl_trans2"/>
    <property type="match status" value="1"/>
</dbReference>
<feature type="transmembrane region" description="Helical" evidence="12">
    <location>
        <begin position="120"/>
        <end position="139"/>
    </location>
</feature>
<dbReference type="GO" id="GO:0031501">
    <property type="term" value="C:mannosyltransferase complex"/>
    <property type="evidence" value="ECO:0007669"/>
    <property type="project" value="TreeGrafter"/>
</dbReference>
<dbReference type="PANTHER" id="PTHR12468:SF2">
    <property type="entry name" value="GPI MANNOSYLTRANSFERASE 2"/>
    <property type="match status" value="1"/>
</dbReference>
<reference evidence="13" key="1">
    <citation type="submission" date="2022-07" db="EMBL/GenBank/DDBJ databases">
        <title>Genome Sequence of Leucocoprinus birnbaumii.</title>
        <authorList>
            <person name="Buettner E."/>
        </authorList>
    </citation>
    <scope>NUCLEOTIDE SEQUENCE</scope>
    <source>
        <strain evidence="13">VT141</strain>
    </source>
</reference>
<comment type="pathway">
    <text evidence="2 12">Glycolipid biosynthesis; glycosylphosphatidylinositol-anchor biosynthesis.</text>
</comment>
<dbReference type="Proteomes" id="UP001213000">
    <property type="component" value="Unassembled WGS sequence"/>
</dbReference>
<dbReference type="AlphaFoldDB" id="A0AAD5VQS0"/>
<comment type="function">
    <text evidence="12">Mannosyltransferase involved in glycosylphosphatidylinositol-anchor biosynthesis.</text>
</comment>
<keyword evidence="10 12" id="KW-1133">Transmembrane helix</keyword>
<sequence length="232" mass="26239">MLYCAREQWVFATLCFTLASAFRSNGFFLAGFVIWGTLYPSLQQKRLPSARSLIVAILSSATILLPFIAHNFSAYLAFCHSNSPPDWCTNAPPLIYNHVQARYWNVGLFKYWTLSQVPNFIIAFPPLFALFSYSLAYLSHFLRASPSKSPFFNPSIAPHAIHALLMSCLLLFASHTQIVLRLAPSMPFTYWAAAYILSNPKQYPFASRAWIPWAFIWSAVSVVLWVAFLPPA</sequence>
<keyword evidence="9 12" id="KW-0256">Endoplasmic reticulum</keyword>
<dbReference type="EC" id="2.4.1.-" evidence="12"/>
<dbReference type="GO" id="GO:0005789">
    <property type="term" value="C:endoplasmic reticulum membrane"/>
    <property type="evidence" value="ECO:0007669"/>
    <property type="project" value="UniProtKB-SubCell"/>
</dbReference>
<keyword evidence="7 12" id="KW-0808">Transferase</keyword>
<dbReference type="GO" id="GO:0000009">
    <property type="term" value="F:alpha-1,6-mannosyltransferase activity"/>
    <property type="evidence" value="ECO:0007669"/>
    <property type="project" value="InterPro"/>
</dbReference>
<evidence type="ECO:0000256" key="7">
    <source>
        <dbReference type="ARBA" id="ARBA00022679"/>
    </source>
</evidence>
<feature type="transmembrane region" description="Helical" evidence="12">
    <location>
        <begin position="178"/>
        <end position="197"/>
    </location>
</feature>
<evidence type="ECO:0000256" key="4">
    <source>
        <dbReference type="ARBA" id="ARBA00013795"/>
    </source>
</evidence>
<feature type="transmembrane region" description="Helical" evidence="12">
    <location>
        <begin position="209"/>
        <end position="228"/>
    </location>
</feature>
<evidence type="ECO:0000256" key="12">
    <source>
        <dbReference type="RuleBase" id="RU363112"/>
    </source>
</evidence>
<evidence type="ECO:0000256" key="8">
    <source>
        <dbReference type="ARBA" id="ARBA00022692"/>
    </source>
</evidence>
<comment type="subcellular location">
    <subcellularLocation>
        <location evidence="1 12">Endoplasmic reticulum membrane</location>
        <topology evidence="1 12">Multi-pass membrane protein</topology>
    </subcellularLocation>
</comment>
<evidence type="ECO:0000256" key="6">
    <source>
        <dbReference type="ARBA" id="ARBA00022676"/>
    </source>
</evidence>
<evidence type="ECO:0000256" key="5">
    <source>
        <dbReference type="ARBA" id="ARBA00022502"/>
    </source>
</evidence>
<feature type="transmembrane region" description="Helical" evidence="12">
    <location>
        <begin position="151"/>
        <end position="172"/>
    </location>
</feature>
<accession>A0AAD5VQS0</accession>
<evidence type="ECO:0000256" key="2">
    <source>
        <dbReference type="ARBA" id="ARBA00004687"/>
    </source>
</evidence>
<keyword evidence="6 12" id="KW-0328">Glycosyltransferase</keyword>
<keyword evidence="5 12" id="KW-0337">GPI-anchor biosynthesis</keyword>
<keyword evidence="14" id="KW-1185">Reference proteome</keyword>
<evidence type="ECO:0000256" key="11">
    <source>
        <dbReference type="ARBA" id="ARBA00023136"/>
    </source>
</evidence>
<evidence type="ECO:0000256" key="10">
    <source>
        <dbReference type="ARBA" id="ARBA00022989"/>
    </source>
</evidence>
<dbReference type="GO" id="GO:0006506">
    <property type="term" value="P:GPI anchor biosynthetic process"/>
    <property type="evidence" value="ECO:0007669"/>
    <property type="project" value="UniProtKB-KW"/>
</dbReference>
<evidence type="ECO:0000313" key="14">
    <source>
        <dbReference type="Proteomes" id="UP001213000"/>
    </source>
</evidence>
<dbReference type="EMBL" id="JANIEX010000440">
    <property type="protein sequence ID" value="KAJ3567054.1"/>
    <property type="molecule type" value="Genomic_DNA"/>
</dbReference>
<dbReference type="PANTHER" id="PTHR12468">
    <property type="entry name" value="GPI MANNOSYLTRANSFERASE 2"/>
    <property type="match status" value="1"/>
</dbReference>
<keyword evidence="11 12" id="KW-0472">Membrane</keyword>
<comment type="similarity">
    <text evidence="3 12">Belongs to the PIGV family.</text>
</comment>
<gene>
    <name evidence="13" type="ORF">NP233_g6617</name>
</gene>
<evidence type="ECO:0000256" key="3">
    <source>
        <dbReference type="ARBA" id="ARBA00008698"/>
    </source>
</evidence>
<proteinExistence type="inferred from homology"/>
<evidence type="ECO:0000256" key="1">
    <source>
        <dbReference type="ARBA" id="ARBA00004477"/>
    </source>
</evidence>
<dbReference type="InterPro" id="IPR007315">
    <property type="entry name" value="PIG-V/Gpi18"/>
</dbReference>
<evidence type="ECO:0000313" key="13">
    <source>
        <dbReference type="EMBL" id="KAJ3567054.1"/>
    </source>
</evidence>
<organism evidence="13 14">
    <name type="scientific">Leucocoprinus birnbaumii</name>
    <dbReference type="NCBI Taxonomy" id="56174"/>
    <lineage>
        <taxon>Eukaryota</taxon>
        <taxon>Fungi</taxon>
        <taxon>Dikarya</taxon>
        <taxon>Basidiomycota</taxon>
        <taxon>Agaricomycotina</taxon>
        <taxon>Agaricomycetes</taxon>
        <taxon>Agaricomycetidae</taxon>
        <taxon>Agaricales</taxon>
        <taxon>Agaricineae</taxon>
        <taxon>Agaricaceae</taxon>
        <taxon>Leucocoprinus</taxon>
    </lineage>
</organism>
<protein>
    <recommendedName>
        <fullName evidence="4 12">GPI mannosyltransferase 2</fullName>
        <ecNumber evidence="12">2.4.1.-</ecNumber>
    </recommendedName>
</protein>
<keyword evidence="8 12" id="KW-0812">Transmembrane</keyword>
<evidence type="ECO:0000256" key="9">
    <source>
        <dbReference type="ARBA" id="ARBA00022824"/>
    </source>
</evidence>
<dbReference type="GO" id="GO:0004376">
    <property type="term" value="F:GPI mannosyltransferase activity"/>
    <property type="evidence" value="ECO:0007669"/>
    <property type="project" value="InterPro"/>
</dbReference>